<proteinExistence type="inferred from homology"/>
<dbReference type="RefSeq" id="XP_066934959.1">
    <property type="nucleotide sequence ID" value="XM_067078858.1"/>
</dbReference>
<evidence type="ECO:0000256" key="1">
    <source>
        <dbReference type="ARBA" id="ARBA00022679"/>
    </source>
</evidence>
<evidence type="ECO:0000259" key="5">
    <source>
        <dbReference type="PROSITE" id="PS51730"/>
    </source>
</evidence>
<dbReference type="Proteomes" id="UP000594262">
    <property type="component" value="Unplaced"/>
</dbReference>
<dbReference type="PANTHER" id="PTHR12327:SF0">
    <property type="entry name" value="ALPHA-TUBULIN N-ACETYLTRANSFERASE 1"/>
    <property type="match status" value="1"/>
</dbReference>
<dbReference type="GO" id="GO:0048666">
    <property type="term" value="P:neuron development"/>
    <property type="evidence" value="ECO:0007669"/>
    <property type="project" value="UniProtKB-UniRule"/>
</dbReference>
<dbReference type="GO" id="GO:0005874">
    <property type="term" value="C:microtubule"/>
    <property type="evidence" value="ECO:0007669"/>
    <property type="project" value="InterPro"/>
</dbReference>
<protein>
    <recommendedName>
        <fullName evidence="3">Alpha-tubulin N-acetyltransferase</fullName>
        <shortName evidence="3">Alpha-TAT</shortName>
        <shortName evidence="3">TAT</shortName>
        <ecNumber evidence="3">2.3.1.108</ecNumber>
    </recommendedName>
    <alternativeName>
        <fullName evidence="3">Acetyltransferase mec-17 homolog</fullName>
    </alternativeName>
</protein>
<comment type="function">
    <text evidence="3">Specifically acetylates 'Lys-40' in alpha-tubulin on the lumenal side of microtubules. Promotes microtubule destabilization and accelerates microtubule dynamics; this activity may be independent of acetylation activity. Acetylates alpha-tubulin with a slow enzymatic rate, due to a catalytic site that is not optimized for acetyl transfer. Enters the microtubule through each end and diffuses quickly throughout the lumen of microtubules. Acetylates only long/old microtubules because of its slow acetylation rate since it does not have time to act on dynamically unstable microtubules before the enzyme is released.</text>
</comment>
<evidence type="ECO:0000313" key="6">
    <source>
        <dbReference type="EnsemblMetazoa" id="CLYHEMP013434.1"/>
    </source>
</evidence>
<dbReference type="GO" id="GO:0070507">
    <property type="term" value="P:regulation of microtubule cytoskeleton organization"/>
    <property type="evidence" value="ECO:0007669"/>
    <property type="project" value="UniProtKB-UniRule"/>
</dbReference>
<comment type="similarity">
    <text evidence="3">Belongs to the acetyltransferase ATAT1 family.</text>
</comment>
<dbReference type="InterPro" id="IPR038746">
    <property type="entry name" value="Atat"/>
</dbReference>
<name>A0A7M5WUR5_9CNID</name>
<dbReference type="PANTHER" id="PTHR12327">
    <property type="entry name" value="ALPHA-TUBULIN N-ACETYLTRANSFERASE 1"/>
    <property type="match status" value="1"/>
</dbReference>
<sequence length="438" mass="49122">MDFSFNVNSVLTKEITLVSKKDLLFSSTSNDHYSQSRNRNDHTQSLSKIIDALGVCSAKAQNLKGAITTSFKLKSSQDHLYILKDSSADKSLGQVVGMIRTGEKRLFLSDAYGQQHECQPLCVLDFYVHETKQRSGYGLKLFQHMIKNENIPAEQLAIDRPSAKFINFLRKHFNLNNPLQQVNKFVIFQPFFNDPQAIGLVETNRRRSAPAPRNKFIDNCSKLTSRNVSSANLNSNSQSRLNALGSLSHVKPYRENNFSSTSNQQQTNSPLLSSRSSNRPFGSHACRRQLTHQNSSNLSSYSRYSSLNSTSSPKSNSSPTSLPPLQPTASKSIKSHPPNDVIHRDHLRNQRHTEMHGRNNNNQQTNADRNITSLDNPVVNQSISPSTTTTTNDQSYTLGLIEQLNKQKTFGTSWNVFGIPNNNVKTSNPYSGMDKSRK</sequence>
<feature type="binding site" evidence="3">
    <location>
        <begin position="126"/>
        <end position="139"/>
    </location>
    <ligand>
        <name>acetyl-CoA</name>
        <dbReference type="ChEBI" id="CHEBI:57288"/>
    </ligand>
</feature>
<organism evidence="6 7">
    <name type="scientific">Clytia hemisphaerica</name>
    <dbReference type="NCBI Taxonomy" id="252671"/>
    <lineage>
        <taxon>Eukaryota</taxon>
        <taxon>Metazoa</taxon>
        <taxon>Cnidaria</taxon>
        <taxon>Hydrozoa</taxon>
        <taxon>Hydroidolina</taxon>
        <taxon>Leptothecata</taxon>
        <taxon>Obeliida</taxon>
        <taxon>Clytiidae</taxon>
        <taxon>Clytia</taxon>
    </lineage>
</organism>
<comment type="catalytic activity">
    <reaction evidence="3">
        <text>L-lysyl-[alpha-tubulin] + acetyl-CoA = N(6)-acetyl-L-lysyl-[alpha-tubulin] + CoA + H(+)</text>
        <dbReference type="Rhea" id="RHEA:15277"/>
        <dbReference type="Rhea" id="RHEA-COMP:11278"/>
        <dbReference type="Rhea" id="RHEA-COMP:11279"/>
        <dbReference type="ChEBI" id="CHEBI:15378"/>
        <dbReference type="ChEBI" id="CHEBI:29969"/>
        <dbReference type="ChEBI" id="CHEBI:57287"/>
        <dbReference type="ChEBI" id="CHEBI:57288"/>
        <dbReference type="ChEBI" id="CHEBI:61930"/>
        <dbReference type="EC" id="2.3.1.108"/>
    </reaction>
</comment>
<dbReference type="InterPro" id="IPR007965">
    <property type="entry name" value="GNAT_ATAT"/>
</dbReference>
<evidence type="ECO:0000256" key="4">
    <source>
        <dbReference type="SAM" id="MobiDB-lite"/>
    </source>
</evidence>
<dbReference type="Gene3D" id="3.40.630.30">
    <property type="match status" value="1"/>
</dbReference>
<dbReference type="GO" id="GO:0019799">
    <property type="term" value="F:tubulin N-acetyltransferase activity"/>
    <property type="evidence" value="ECO:0007669"/>
    <property type="project" value="UniProtKB-UniRule"/>
</dbReference>
<feature type="site" description="Crucial for catalytic activity" evidence="3">
    <location>
        <position position="61"/>
    </location>
</feature>
<keyword evidence="2 3" id="KW-0012">Acyltransferase</keyword>
<feature type="region of interest" description="Disordered" evidence="4">
    <location>
        <begin position="253"/>
        <end position="342"/>
    </location>
</feature>
<accession>A0A7M5WUR5</accession>
<dbReference type="HAMAP" id="MF_03130">
    <property type="entry name" value="mec17"/>
    <property type="match status" value="1"/>
</dbReference>
<feature type="compositionally biased region" description="Low complexity" evidence="4">
    <location>
        <begin position="294"/>
        <end position="320"/>
    </location>
</feature>
<dbReference type="EC" id="2.3.1.108" evidence="3"/>
<dbReference type="AlphaFoldDB" id="A0A7M5WUR5"/>
<feature type="binding site" evidence="3">
    <location>
        <begin position="162"/>
        <end position="171"/>
    </location>
    <ligand>
        <name>acetyl-CoA</name>
        <dbReference type="ChEBI" id="CHEBI:57288"/>
    </ligand>
</feature>
<dbReference type="CDD" id="cd04301">
    <property type="entry name" value="NAT_SF"/>
    <property type="match status" value="1"/>
</dbReference>
<dbReference type="GeneID" id="136822597"/>
<dbReference type="Pfam" id="PF05301">
    <property type="entry name" value="Acetyltransf_16"/>
    <property type="match status" value="1"/>
</dbReference>
<feature type="domain" description="N-acetyltransferase" evidence="5">
    <location>
        <begin position="1"/>
        <end position="192"/>
    </location>
</feature>
<evidence type="ECO:0000256" key="3">
    <source>
        <dbReference type="HAMAP-Rule" id="MF_03130"/>
    </source>
</evidence>
<evidence type="ECO:0000256" key="2">
    <source>
        <dbReference type="ARBA" id="ARBA00023315"/>
    </source>
</evidence>
<evidence type="ECO:0000313" key="7">
    <source>
        <dbReference type="Proteomes" id="UP000594262"/>
    </source>
</evidence>
<keyword evidence="7" id="KW-1185">Reference proteome</keyword>
<reference evidence="6" key="1">
    <citation type="submission" date="2021-01" db="UniProtKB">
        <authorList>
            <consortium name="EnsemblMetazoa"/>
        </authorList>
    </citation>
    <scope>IDENTIFICATION</scope>
</reference>
<dbReference type="PROSITE" id="PS51730">
    <property type="entry name" value="GNAT_ATAT"/>
    <property type="match status" value="1"/>
</dbReference>
<feature type="compositionally biased region" description="Low complexity" evidence="4">
    <location>
        <begin position="256"/>
        <end position="280"/>
    </location>
</feature>
<keyword evidence="1 3" id="KW-0808">Transferase</keyword>
<dbReference type="OrthoDB" id="447510at2759"/>
<dbReference type="EnsemblMetazoa" id="CLYHEMT013434.1">
    <property type="protein sequence ID" value="CLYHEMP013434.1"/>
    <property type="gene ID" value="CLYHEMG013434"/>
</dbReference>